<evidence type="ECO:0000313" key="8">
    <source>
        <dbReference type="Proteomes" id="UP000094626"/>
    </source>
</evidence>
<evidence type="ECO:0000256" key="4">
    <source>
        <dbReference type="ARBA" id="ARBA00023002"/>
    </source>
</evidence>
<organism evidence="7 8">
    <name type="scientific">Novosphingobium resinovorum</name>
    <dbReference type="NCBI Taxonomy" id="158500"/>
    <lineage>
        <taxon>Bacteria</taxon>
        <taxon>Pseudomonadati</taxon>
        <taxon>Pseudomonadota</taxon>
        <taxon>Alphaproteobacteria</taxon>
        <taxon>Sphingomonadales</taxon>
        <taxon>Sphingomonadaceae</taxon>
        <taxon>Novosphingobium</taxon>
    </lineage>
</organism>
<dbReference type="InterPro" id="IPR003819">
    <property type="entry name" value="TauD/TfdA-like"/>
</dbReference>
<keyword evidence="4" id="KW-0560">Oxidoreductase</keyword>
<evidence type="ECO:0000256" key="1">
    <source>
        <dbReference type="ARBA" id="ARBA00005896"/>
    </source>
</evidence>
<dbReference type="AlphaFoldDB" id="A0A1D8AEL7"/>
<keyword evidence="3" id="KW-0223">Dioxygenase</keyword>
<evidence type="ECO:0000256" key="3">
    <source>
        <dbReference type="ARBA" id="ARBA00022964"/>
    </source>
</evidence>
<evidence type="ECO:0000256" key="5">
    <source>
        <dbReference type="ARBA" id="ARBA00023004"/>
    </source>
</evidence>
<keyword evidence="7" id="KW-0614">Plasmid</keyword>
<keyword evidence="2" id="KW-0479">Metal-binding</keyword>
<dbReference type="GO" id="GO:0046872">
    <property type="term" value="F:metal ion binding"/>
    <property type="evidence" value="ECO:0007669"/>
    <property type="project" value="UniProtKB-KW"/>
</dbReference>
<sequence length="90" mass="10147">MLHISPLFAQHILGLEAAASNDLLGQLIDHITDDSLAYYHDWKNDELVLWDNFRTIHSAEGVPQGESREMHRTTISATYELGRYLGPQAA</sequence>
<dbReference type="GO" id="GO:0016706">
    <property type="term" value="F:2-oxoglutarate-dependent dioxygenase activity"/>
    <property type="evidence" value="ECO:0007669"/>
    <property type="project" value="UniProtKB-ARBA"/>
</dbReference>
<dbReference type="SUPFAM" id="SSF51197">
    <property type="entry name" value="Clavaminate synthase-like"/>
    <property type="match status" value="1"/>
</dbReference>
<dbReference type="InterPro" id="IPR051178">
    <property type="entry name" value="TfdA_dioxygenase"/>
</dbReference>
<accession>A0A1D8AEL7</accession>
<dbReference type="PANTHER" id="PTHR43779:SF3">
    <property type="entry name" value="(3R)-3-[(CARBOXYMETHYL)AMINO]FATTY ACID OXYGENASE_DECARBOXYLASE"/>
    <property type="match status" value="1"/>
</dbReference>
<dbReference type="Gene3D" id="3.60.130.10">
    <property type="entry name" value="Clavaminate synthase-like"/>
    <property type="match status" value="1"/>
</dbReference>
<dbReference type="EMBL" id="CP017077">
    <property type="protein sequence ID" value="AOR80549.1"/>
    <property type="molecule type" value="Genomic_DNA"/>
</dbReference>
<dbReference type="PANTHER" id="PTHR43779">
    <property type="entry name" value="DIOXYGENASE RV0097-RELATED"/>
    <property type="match status" value="1"/>
</dbReference>
<geneLocation type="plasmid" evidence="7 8">
    <name>pSA2</name>
</geneLocation>
<protein>
    <recommendedName>
        <fullName evidence="6">TauD/TfdA-like domain-containing protein</fullName>
    </recommendedName>
</protein>
<dbReference type="Proteomes" id="UP000094626">
    <property type="component" value="Plasmid pSA2"/>
</dbReference>
<feature type="domain" description="TauD/TfdA-like" evidence="6">
    <location>
        <begin position="3"/>
        <end position="74"/>
    </location>
</feature>
<evidence type="ECO:0000313" key="7">
    <source>
        <dbReference type="EMBL" id="AOR80549.1"/>
    </source>
</evidence>
<reference evidence="8" key="1">
    <citation type="journal article" date="2017" name="J. Biotechnol.">
        <title>Complete genome sequence of Novosphingobium resinovorum SA1, a versatile xenobiotic-degrading bacterium capable of utilizing sulfanilic acid.</title>
        <authorList>
            <person name="Hegedus B."/>
            <person name="Kos P.B."/>
            <person name="Balint B."/>
            <person name="Maroti G."/>
            <person name="Gan H.M."/>
            <person name="Perei K."/>
            <person name="Rakhely G."/>
        </authorList>
    </citation>
    <scope>NUCLEOTIDE SEQUENCE [LARGE SCALE GENOMIC DNA]</scope>
    <source>
        <strain evidence="8">SA1</strain>
    </source>
</reference>
<dbReference type="InterPro" id="IPR042098">
    <property type="entry name" value="TauD-like_sf"/>
</dbReference>
<evidence type="ECO:0000256" key="2">
    <source>
        <dbReference type="ARBA" id="ARBA00022723"/>
    </source>
</evidence>
<gene>
    <name evidence="7" type="ORF">BES08_27270</name>
</gene>
<evidence type="ECO:0000259" key="6">
    <source>
        <dbReference type="Pfam" id="PF02668"/>
    </source>
</evidence>
<dbReference type="Pfam" id="PF02668">
    <property type="entry name" value="TauD"/>
    <property type="match status" value="1"/>
</dbReference>
<proteinExistence type="inferred from homology"/>
<comment type="similarity">
    <text evidence="1">Belongs to the TfdA dioxygenase family.</text>
</comment>
<keyword evidence="8" id="KW-1185">Reference proteome</keyword>
<keyword evidence="5" id="KW-0408">Iron</keyword>
<dbReference type="KEGG" id="nre:BES08_27270"/>
<name>A0A1D8AEL7_9SPHN</name>